<keyword evidence="1" id="KW-1133">Transmembrane helix</keyword>
<evidence type="ECO:0000259" key="2">
    <source>
        <dbReference type="PROSITE" id="PS50983"/>
    </source>
</evidence>
<dbReference type="EMBL" id="UOEY01000071">
    <property type="protein sequence ID" value="VAW39400.1"/>
    <property type="molecule type" value="Genomic_DNA"/>
</dbReference>
<dbReference type="Pfam" id="PF01497">
    <property type="entry name" value="Peripla_BP_2"/>
    <property type="match status" value="1"/>
</dbReference>
<dbReference type="SUPFAM" id="SSF53807">
    <property type="entry name" value="Helical backbone' metal receptor"/>
    <property type="match status" value="1"/>
</dbReference>
<dbReference type="InterPro" id="IPR001119">
    <property type="entry name" value="SLH_dom"/>
</dbReference>
<feature type="transmembrane region" description="Helical" evidence="1">
    <location>
        <begin position="12"/>
        <end position="32"/>
    </location>
</feature>
<sequence>MNNKDKGRKTTLGLTMVMALFFIVCSGLPVMAGPGLSGGGGGAGKPCVIVDRSGNRIVIKKPFTRIISLYGAHTENLFSLGLDKEVIGVSRHEAFPPPALSKPAFSYHDDAERFLAARPDLVLIRPMIARGYGNLVRKLQQAGITVVSLQPTTIGEVYSYWRDLGKLTGREKQAAKMVSEFKAGLARIHALVQKVPPARRKRVYFEAIHSKMKTFSPSSIAMFALKTAGGINVAGDARSVRGTNIAAYGKEHILARADEIDVYLAQRGAMNHINVRRIVEEGGFGAIKAVRNGQVYIIDEKIVSRPTLRLLDGIYEIGRFLYPGVFNDVSAFRKIPRLTRAQFSEMFVKMTKMPLKTPDYRHDIQRRPATRHKYGSFRDVDYTGHYYKFIETAAYRGIFANTSQPRFYPHRPITRRAVAYAIFVDFDLPETKPVAIGDIRDSDPMYEQIRTAVGLGIMKLDQKGDFRPGNPVSGQELFRAISQAIRITKSGR</sequence>
<proteinExistence type="predicted"/>
<dbReference type="InterPro" id="IPR050902">
    <property type="entry name" value="ABC_Transporter_SBP"/>
</dbReference>
<dbReference type="Pfam" id="PF00395">
    <property type="entry name" value="SLH"/>
    <property type="match status" value="2"/>
</dbReference>
<keyword evidence="1" id="KW-0472">Membrane</keyword>
<keyword evidence="1" id="KW-0812">Transmembrane</keyword>
<organism evidence="4">
    <name type="scientific">hydrothermal vent metagenome</name>
    <dbReference type="NCBI Taxonomy" id="652676"/>
    <lineage>
        <taxon>unclassified sequences</taxon>
        <taxon>metagenomes</taxon>
        <taxon>ecological metagenomes</taxon>
    </lineage>
</organism>
<evidence type="ECO:0000313" key="4">
    <source>
        <dbReference type="EMBL" id="VAW39400.1"/>
    </source>
</evidence>
<gene>
    <name evidence="4" type="ORF">MNBD_DELTA04-1183</name>
</gene>
<reference evidence="4" key="1">
    <citation type="submission" date="2018-06" db="EMBL/GenBank/DDBJ databases">
        <authorList>
            <person name="Zhirakovskaya E."/>
        </authorList>
    </citation>
    <scope>NUCLEOTIDE SEQUENCE</scope>
</reference>
<evidence type="ECO:0000256" key="1">
    <source>
        <dbReference type="SAM" id="Phobius"/>
    </source>
</evidence>
<dbReference type="AlphaFoldDB" id="A0A3B0VFG7"/>
<evidence type="ECO:0000259" key="3">
    <source>
        <dbReference type="PROSITE" id="PS51272"/>
    </source>
</evidence>
<dbReference type="Gene3D" id="3.40.50.1980">
    <property type="entry name" value="Nitrogenase molybdenum iron protein domain"/>
    <property type="match status" value="2"/>
</dbReference>
<dbReference type="InterPro" id="IPR002491">
    <property type="entry name" value="ABC_transptr_periplasmic_BD"/>
</dbReference>
<dbReference type="PROSITE" id="PS51272">
    <property type="entry name" value="SLH"/>
    <property type="match status" value="1"/>
</dbReference>
<dbReference type="PANTHER" id="PTHR30535:SF34">
    <property type="entry name" value="MOLYBDATE-BINDING PROTEIN MOLA"/>
    <property type="match status" value="1"/>
</dbReference>
<dbReference type="GO" id="GO:0071281">
    <property type="term" value="P:cellular response to iron ion"/>
    <property type="evidence" value="ECO:0007669"/>
    <property type="project" value="TreeGrafter"/>
</dbReference>
<accession>A0A3B0VFG7</accession>
<feature type="domain" description="Fe/B12 periplasmic-binding" evidence="2">
    <location>
        <begin position="65"/>
        <end position="325"/>
    </location>
</feature>
<dbReference type="PANTHER" id="PTHR30535">
    <property type="entry name" value="VITAMIN B12-BINDING PROTEIN"/>
    <property type="match status" value="1"/>
</dbReference>
<feature type="domain" description="SLH" evidence="3">
    <location>
        <begin position="373"/>
        <end position="436"/>
    </location>
</feature>
<dbReference type="PROSITE" id="PS50983">
    <property type="entry name" value="FE_B12_PBP"/>
    <property type="match status" value="1"/>
</dbReference>
<name>A0A3B0VFG7_9ZZZZ</name>
<protein>
    <submittedName>
        <fullName evidence="4">Vitamin B12 ABC transporter, substrate-binding protein BtuF</fullName>
    </submittedName>
</protein>